<accession>A0A3S5CRI8</accession>
<organism evidence="1 2">
    <name type="scientific">Protopolystoma xenopodis</name>
    <dbReference type="NCBI Taxonomy" id="117903"/>
    <lineage>
        <taxon>Eukaryota</taxon>
        <taxon>Metazoa</taxon>
        <taxon>Spiralia</taxon>
        <taxon>Lophotrochozoa</taxon>
        <taxon>Platyhelminthes</taxon>
        <taxon>Monogenea</taxon>
        <taxon>Polyopisthocotylea</taxon>
        <taxon>Polystomatidea</taxon>
        <taxon>Polystomatidae</taxon>
        <taxon>Protopolystoma</taxon>
    </lineage>
</organism>
<keyword evidence="2" id="KW-1185">Reference proteome</keyword>
<dbReference type="AlphaFoldDB" id="A0A3S5CRI8"/>
<name>A0A3S5CRI8_9PLAT</name>
<dbReference type="Proteomes" id="UP000784294">
    <property type="component" value="Unassembled WGS sequence"/>
</dbReference>
<evidence type="ECO:0000313" key="1">
    <source>
        <dbReference type="EMBL" id="VEL30503.1"/>
    </source>
</evidence>
<gene>
    <name evidence="1" type="ORF">PXEA_LOCUS23943</name>
</gene>
<evidence type="ECO:0000313" key="2">
    <source>
        <dbReference type="Proteomes" id="UP000784294"/>
    </source>
</evidence>
<dbReference type="EMBL" id="CAAALY010112824">
    <property type="protein sequence ID" value="VEL30503.1"/>
    <property type="molecule type" value="Genomic_DNA"/>
</dbReference>
<proteinExistence type="predicted"/>
<comment type="caution">
    <text evidence="1">The sequence shown here is derived from an EMBL/GenBank/DDBJ whole genome shotgun (WGS) entry which is preliminary data.</text>
</comment>
<reference evidence="1" key="1">
    <citation type="submission" date="2018-11" db="EMBL/GenBank/DDBJ databases">
        <authorList>
            <consortium name="Pathogen Informatics"/>
        </authorList>
    </citation>
    <scope>NUCLEOTIDE SEQUENCE</scope>
</reference>
<protein>
    <submittedName>
        <fullName evidence="1">Uncharacterized protein</fullName>
    </submittedName>
</protein>
<sequence length="130" mass="14588">MGLSLDPIFLLFETAIYYDENSRDDEVIDTTATLAELEKMPHVGVTLRPLTTSRLGRMSSSGMAGSQSGHMLNGEESLSASKFLFIVLSIFRPLTFLSDPIVIIFSDKLAWIECFYNISLNLINTKFLMR</sequence>